<reference evidence="2" key="2">
    <citation type="submission" date="2008-12" db="EMBL/GenBank/DDBJ databases">
        <title>Improved gene annotation of the rice (Oryza sativa) genomes.</title>
        <authorList>
            <person name="Wang J."/>
            <person name="Li R."/>
            <person name="Fan W."/>
            <person name="Huang Q."/>
            <person name="Zhang J."/>
            <person name="Zhou Y."/>
            <person name="Hu Y."/>
            <person name="Zi S."/>
            <person name="Li J."/>
            <person name="Ni P."/>
            <person name="Zheng H."/>
            <person name="Zhang Y."/>
            <person name="Zhao M."/>
            <person name="Hao Q."/>
            <person name="McDermott J."/>
            <person name="Samudrala R."/>
            <person name="Kristiansen K."/>
            <person name="Wong G.K.-S."/>
        </authorList>
    </citation>
    <scope>NUCLEOTIDE SEQUENCE</scope>
</reference>
<gene>
    <name evidence="2" type="ORF">OsJ_34529</name>
</gene>
<accession>A0A8J8XXL3</accession>
<dbReference type="AlphaFoldDB" id="A0A8J8XXL3"/>
<dbReference type="Proteomes" id="UP000007752">
    <property type="component" value="Chromosome 11"/>
</dbReference>
<sequence length="93" mass="10499">MDDGDLSPPEDFVEENSTVQLETDDNGYSSCSGGSKRRKRHWAGTDLLVNNPNFAGAIEAAIRNALENRRAIWRVLLTHPYAYINKEISKDFE</sequence>
<organism evidence="2">
    <name type="scientific">Oryza sativa subsp. japonica</name>
    <name type="common">Rice</name>
    <dbReference type="NCBI Taxonomy" id="39947"/>
    <lineage>
        <taxon>Eukaryota</taxon>
        <taxon>Viridiplantae</taxon>
        <taxon>Streptophyta</taxon>
        <taxon>Embryophyta</taxon>
        <taxon>Tracheophyta</taxon>
        <taxon>Spermatophyta</taxon>
        <taxon>Magnoliopsida</taxon>
        <taxon>Liliopsida</taxon>
        <taxon>Poales</taxon>
        <taxon>Poaceae</taxon>
        <taxon>BOP clade</taxon>
        <taxon>Oryzoideae</taxon>
        <taxon>Oryzeae</taxon>
        <taxon>Oryzinae</taxon>
        <taxon>Oryza</taxon>
        <taxon>Oryza sativa</taxon>
    </lineage>
</organism>
<reference evidence="2" key="1">
    <citation type="journal article" date="2005" name="PLoS Biol.">
        <title>The genomes of Oryza sativa: a history of duplications.</title>
        <authorList>
            <person name="Yu J."/>
            <person name="Wang J."/>
            <person name="Lin W."/>
            <person name="Li S."/>
            <person name="Li H."/>
            <person name="Zhou J."/>
            <person name="Ni P."/>
            <person name="Dong W."/>
            <person name="Hu S."/>
            <person name="Zeng C."/>
            <person name="Zhang J."/>
            <person name="Zhang Y."/>
            <person name="Li R."/>
            <person name="Xu Z."/>
            <person name="Li S."/>
            <person name="Li X."/>
            <person name="Zheng H."/>
            <person name="Cong L."/>
            <person name="Lin L."/>
            <person name="Yin J."/>
            <person name="Geng J."/>
            <person name="Li G."/>
            <person name="Shi J."/>
            <person name="Liu J."/>
            <person name="Lv H."/>
            <person name="Li J."/>
            <person name="Wang J."/>
            <person name="Deng Y."/>
            <person name="Ran L."/>
            <person name="Shi X."/>
            <person name="Wang X."/>
            <person name="Wu Q."/>
            <person name="Li C."/>
            <person name="Ren X."/>
            <person name="Wang J."/>
            <person name="Wang X."/>
            <person name="Li D."/>
            <person name="Liu D."/>
            <person name="Zhang X."/>
            <person name="Ji Z."/>
            <person name="Zhao W."/>
            <person name="Sun Y."/>
            <person name="Zhang Z."/>
            <person name="Bao J."/>
            <person name="Han Y."/>
            <person name="Dong L."/>
            <person name="Ji J."/>
            <person name="Chen P."/>
            <person name="Wu S."/>
            <person name="Liu J."/>
            <person name="Xiao Y."/>
            <person name="Bu D."/>
            <person name="Tan J."/>
            <person name="Yang L."/>
            <person name="Ye C."/>
            <person name="Zhang J."/>
            <person name="Xu J."/>
            <person name="Zhou Y."/>
            <person name="Yu Y."/>
            <person name="Zhang B."/>
            <person name="Zhuang S."/>
            <person name="Wei H."/>
            <person name="Liu B."/>
            <person name="Lei M."/>
            <person name="Yu H."/>
            <person name="Li Y."/>
            <person name="Xu H."/>
            <person name="Wei S."/>
            <person name="He X."/>
            <person name="Fang L."/>
            <person name="Zhang Z."/>
            <person name="Zhang Y."/>
            <person name="Huang X."/>
            <person name="Su Z."/>
            <person name="Tong W."/>
            <person name="Li J."/>
            <person name="Tong Z."/>
            <person name="Li S."/>
            <person name="Ye J."/>
            <person name="Wang L."/>
            <person name="Fang L."/>
            <person name="Lei T."/>
            <person name="Chen C."/>
            <person name="Chen H."/>
            <person name="Xu Z."/>
            <person name="Li H."/>
            <person name="Huang H."/>
            <person name="Zhang F."/>
            <person name="Xu H."/>
            <person name="Li N."/>
            <person name="Zhao C."/>
            <person name="Li S."/>
            <person name="Dong L."/>
            <person name="Huang Y."/>
            <person name="Li L."/>
            <person name="Xi Y."/>
            <person name="Qi Q."/>
            <person name="Li W."/>
            <person name="Zhang B."/>
            <person name="Hu W."/>
            <person name="Zhang Y."/>
            <person name="Tian X."/>
            <person name="Jiao Y."/>
            <person name="Liang X."/>
            <person name="Jin J."/>
            <person name="Gao L."/>
            <person name="Zheng W."/>
            <person name="Hao B."/>
            <person name="Liu S."/>
            <person name="Wang W."/>
            <person name="Yuan L."/>
            <person name="Cao M."/>
            <person name="McDermott J."/>
            <person name="Samudrala R."/>
            <person name="Wang J."/>
            <person name="Wong G.K."/>
            <person name="Yang H."/>
        </authorList>
    </citation>
    <scope>NUCLEOTIDE SEQUENCE [LARGE SCALE GENOMIC DNA]</scope>
</reference>
<evidence type="ECO:0000313" key="2">
    <source>
        <dbReference type="EMBL" id="EAZ18995.1"/>
    </source>
</evidence>
<dbReference type="EMBL" id="CM000148">
    <property type="protein sequence ID" value="EAZ18995.1"/>
    <property type="molecule type" value="Genomic_DNA"/>
</dbReference>
<feature type="region of interest" description="Disordered" evidence="1">
    <location>
        <begin position="1"/>
        <end position="38"/>
    </location>
</feature>
<name>A0A8J8XXL3_ORYSJ</name>
<evidence type="ECO:0000256" key="1">
    <source>
        <dbReference type="SAM" id="MobiDB-lite"/>
    </source>
</evidence>
<proteinExistence type="predicted"/>
<protein>
    <submittedName>
        <fullName evidence="2">Uncharacterized protein</fullName>
    </submittedName>
</protein>